<keyword evidence="3" id="KW-0808">Transferase</keyword>
<dbReference type="SUPFAM" id="SSF89837">
    <property type="entry name" value="Doublecortin (DC)"/>
    <property type="match status" value="1"/>
</dbReference>
<dbReference type="Pfam" id="PF03607">
    <property type="entry name" value="DCX"/>
    <property type="match status" value="1"/>
</dbReference>
<feature type="region of interest" description="Disordered" evidence="1">
    <location>
        <begin position="1"/>
        <end position="26"/>
    </location>
</feature>
<dbReference type="GO" id="GO:0005874">
    <property type="term" value="C:microtubule"/>
    <property type="evidence" value="ECO:0007669"/>
    <property type="project" value="TreeGrafter"/>
</dbReference>
<gene>
    <name evidence="3" type="ORF">ElyMa_003304000</name>
</gene>
<dbReference type="Gene3D" id="3.10.20.230">
    <property type="entry name" value="Doublecortin domain"/>
    <property type="match status" value="1"/>
</dbReference>
<evidence type="ECO:0000259" key="2">
    <source>
        <dbReference type="PROSITE" id="PS50309"/>
    </source>
</evidence>
<organism evidence="3 4">
    <name type="scientific">Elysia marginata</name>
    <dbReference type="NCBI Taxonomy" id="1093978"/>
    <lineage>
        <taxon>Eukaryota</taxon>
        <taxon>Metazoa</taxon>
        <taxon>Spiralia</taxon>
        <taxon>Lophotrochozoa</taxon>
        <taxon>Mollusca</taxon>
        <taxon>Gastropoda</taxon>
        <taxon>Heterobranchia</taxon>
        <taxon>Euthyneura</taxon>
        <taxon>Panpulmonata</taxon>
        <taxon>Sacoglossa</taxon>
        <taxon>Placobranchoidea</taxon>
        <taxon>Plakobranchidae</taxon>
        <taxon>Elysia</taxon>
    </lineage>
</organism>
<dbReference type="PROSITE" id="PS50309">
    <property type="entry name" value="DC"/>
    <property type="match status" value="1"/>
</dbReference>
<keyword evidence="4" id="KW-1185">Reference proteome</keyword>
<comment type="caution">
    <text evidence="3">The sequence shown here is derived from an EMBL/GenBank/DDBJ whole genome shotgun (WGS) entry which is preliminary data.</text>
</comment>
<protein>
    <submittedName>
        <fullName evidence="3">Serine/threonine-protein kinase DCLK1</fullName>
    </submittedName>
</protein>
<feature type="domain" description="Doublecortin" evidence="2">
    <location>
        <begin position="34"/>
        <end position="120"/>
    </location>
</feature>
<dbReference type="InterPro" id="IPR003533">
    <property type="entry name" value="Doublecortin_dom"/>
</dbReference>
<name>A0AAV4JB20_9GAST</name>
<dbReference type="InterPro" id="IPR036572">
    <property type="entry name" value="Doublecortin_dom_sf"/>
</dbReference>
<evidence type="ECO:0000313" key="4">
    <source>
        <dbReference type="Proteomes" id="UP000762676"/>
    </source>
</evidence>
<dbReference type="GO" id="GO:0035556">
    <property type="term" value="P:intracellular signal transduction"/>
    <property type="evidence" value="ECO:0007669"/>
    <property type="project" value="InterPro"/>
</dbReference>
<dbReference type="EMBL" id="BMAT01006786">
    <property type="protein sequence ID" value="GFS20009.1"/>
    <property type="molecule type" value="Genomic_DNA"/>
</dbReference>
<dbReference type="AlphaFoldDB" id="A0AAV4JB20"/>
<accession>A0AAV4JB20</accession>
<dbReference type="Proteomes" id="UP000762676">
    <property type="component" value="Unassembled WGS sequence"/>
</dbReference>
<dbReference type="PANTHER" id="PTHR23004:SF11">
    <property type="entry name" value="PROTEIN RPI-1"/>
    <property type="match status" value="1"/>
</dbReference>
<dbReference type="GO" id="GO:0016301">
    <property type="term" value="F:kinase activity"/>
    <property type="evidence" value="ECO:0007669"/>
    <property type="project" value="UniProtKB-KW"/>
</dbReference>
<evidence type="ECO:0000256" key="1">
    <source>
        <dbReference type="SAM" id="MobiDB-lite"/>
    </source>
</evidence>
<proteinExistence type="predicted"/>
<dbReference type="GO" id="GO:0005815">
    <property type="term" value="C:microtubule organizing center"/>
    <property type="evidence" value="ECO:0007669"/>
    <property type="project" value="TreeGrafter"/>
</dbReference>
<sequence>MATEQMSRRVINNPAHGVGQDPADDRYRDLRRPRKLRFFVNGDRYFRGKKIYVTPNRYYNFNDLLNDLTGKLPSNLNLPYGVRQIFTPSGGRRIFDIEDLSDGQTYVCAGFEGFKMIKYGRAELEPWSMDFDPRPDTERSQPGQAASSAVVHTFTFQYSQDKFNAVQVMVLS</sequence>
<dbReference type="PANTHER" id="PTHR23004">
    <property type="entry name" value="DOUBLECORTIN DOMAIN CONTAINING 2"/>
    <property type="match status" value="1"/>
</dbReference>
<reference evidence="3 4" key="1">
    <citation type="journal article" date="2021" name="Elife">
        <title>Chloroplast acquisition without the gene transfer in kleptoplastic sea slugs, Plakobranchus ocellatus.</title>
        <authorList>
            <person name="Maeda T."/>
            <person name="Takahashi S."/>
            <person name="Yoshida T."/>
            <person name="Shimamura S."/>
            <person name="Takaki Y."/>
            <person name="Nagai Y."/>
            <person name="Toyoda A."/>
            <person name="Suzuki Y."/>
            <person name="Arimoto A."/>
            <person name="Ishii H."/>
            <person name="Satoh N."/>
            <person name="Nishiyama T."/>
            <person name="Hasebe M."/>
            <person name="Maruyama T."/>
            <person name="Minagawa J."/>
            <person name="Obokata J."/>
            <person name="Shigenobu S."/>
        </authorList>
    </citation>
    <scope>NUCLEOTIDE SEQUENCE [LARGE SCALE GENOMIC DNA]</scope>
</reference>
<evidence type="ECO:0000313" key="3">
    <source>
        <dbReference type="EMBL" id="GFS20009.1"/>
    </source>
</evidence>
<dbReference type="SMART" id="SM00537">
    <property type="entry name" value="DCX"/>
    <property type="match status" value="1"/>
</dbReference>
<keyword evidence="3" id="KW-0418">Kinase</keyword>